<dbReference type="InterPro" id="IPR017896">
    <property type="entry name" value="4Fe4S_Fe-S-bd"/>
</dbReference>
<evidence type="ECO:0000256" key="5">
    <source>
        <dbReference type="ARBA" id="ARBA00023004"/>
    </source>
</evidence>
<comment type="caution">
    <text evidence="8">The sequence shown here is derived from an EMBL/GenBank/DDBJ whole genome shotgun (WGS) entry which is preliminary data.</text>
</comment>
<keyword evidence="2" id="KW-0004">4Fe-4S</keyword>
<dbReference type="InterPro" id="IPR017900">
    <property type="entry name" value="4Fe4S_Fe_S_CS"/>
</dbReference>
<evidence type="ECO:0000313" key="8">
    <source>
        <dbReference type="EMBL" id="HIH70002.1"/>
    </source>
</evidence>
<keyword evidence="3" id="KW-0479">Metal-binding</keyword>
<dbReference type="InterPro" id="IPR004017">
    <property type="entry name" value="Cys_rich_dom"/>
</dbReference>
<dbReference type="GO" id="GO:0046872">
    <property type="term" value="F:metal ion binding"/>
    <property type="evidence" value="ECO:0007669"/>
    <property type="project" value="UniProtKB-KW"/>
</dbReference>
<name>A0A832RXZ2_9EURY</name>
<keyword evidence="4" id="KW-0560">Oxidoreductase</keyword>
<dbReference type="PANTHER" id="PTHR43255:SF1">
    <property type="entry name" value="IRON-SULFUR-BINDING OXIDOREDUCTASE FADF-RELATED"/>
    <property type="match status" value="1"/>
</dbReference>
<keyword evidence="5" id="KW-0408">Iron</keyword>
<dbReference type="SUPFAM" id="SSF46548">
    <property type="entry name" value="alpha-helical ferredoxin"/>
    <property type="match status" value="1"/>
</dbReference>
<dbReference type="InterPro" id="IPR051460">
    <property type="entry name" value="HdrC_iron-sulfur_subunit"/>
</dbReference>
<dbReference type="PROSITE" id="PS00198">
    <property type="entry name" value="4FE4S_FER_1"/>
    <property type="match status" value="2"/>
</dbReference>
<evidence type="ECO:0000259" key="7">
    <source>
        <dbReference type="PROSITE" id="PS51379"/>
    </source>
</evidence>
<dbReference type="Gene3D" id="1.10.1060.10">
    <property type="entry name" value="Alpha-helical ferredoxin"/>
    <property type="match status" value="1"/>
</dbReference>
<dbReference type="Proteomes" id="UP000600363">
    <property type="component" value="Unassembled WGS sequence"/>
</dbReference>
<dbReference type="GO" id="GO:0005886">
    <property type="term" value="C:plasma membrane"/>
    <property type="evidence" value="ECO:0007669"/>
    <property type="project" value="TreeGrafter"/>
</dbReference>
<dbReference type="Pfam" id="PF13183">
    <property type="entry name" value="Fer4_8"/>
    <property type="match status" value="1"/>
</dbReference>
<protein>
    <submittedName>
        <fullName evidence="8">(Fe-S)-binding protein</fullName>
    </submittedName>
</protein>
<feature type="domain" description="4Fe-4S ferredoxin-type" evidence="7">
    <location>
        <begin position="13"/>
        <end position="43"/>
    </location>
</feature>
<keyword evidence="6" id="KW-0411">Iron-sulfur</keyword>
<dbReference type="InterPro" id="IPR009051">
    <property type="entry name" value="Helical_ferredxn"/>
</dbReference>
<accession>A0A832RXZ2</accession>
<dbReference type="AlphaFoldDB" id="A0A832RXZ2"/>
<dbReference type="GO" id="GO:0016491">
    <property type="term" value="F:oxidoreductase activity"/>
    <property type="evidence" value="ECO:0007669"/>
    <property type="project" value="UniProtKB-KW"/>
</dbReference>
<evidence type="ECO:0000256" key="3">
    <source>
        <dbReference type="ARBA" id="ARBA00022723"/>
    </source>
</evidence>
<gene>
    <name evidence="8" type="ORF">HA299_05270</name>
</gene>
<comment type="similarity">
    <text evidence="1">Belongs to the HdrC family.</text>
</comment>
<reference evidence="8" key="1">
    <citation type="journal article" date="2020" name="bioRxiv">
        <title>A rank-normalized archaeal taxonomy based on genome phylogeny resolves widespread incomplete and uneven classifications.</title>
        <authorList>
            <person name="Rinke C."/>
            <person name="Chuvochina M."/>
            <person name="Mussig A.J."/>
            <person name="Chaumeil P.-A."/>
            <person name="Waite D.W."/>
            <person name="Whitman W.B."/>
            <person name="Parks D.H."/>
            <person name="Hugenholtz P."/>
        </authorList>
    </citation>
    <scope>NUCLEOTIDE SEQUENCE</scope>
    <source>
        <strain evidence="8">UBA12518</strain>
    </source>
</reference>
<evidence type="ECO:0000313" key="9">
    <source>
        <dbReference type="Proteomes" id="UP000600363"/>
    </source>
</evidence>
<dbReference type="RefSeq" id="WP_042686138.1">
    <property type="nucleotide sequence ID" value="NZ_DUIH01000017.1"/>
</dbReference>
<dbReference type="EMBL" id="DUIH01000017">
    <property type="protein sequence ID" value="HIH70002.1"/>
    <property type="molecule type" value="Genomic_DNA"/>
</dbReference>
<evidence type="ECO:0000256" key="2">
    <source>
        <dbReference type="ARBA" id="ARBA00022485"/>
    </source>
</evidence>
<dbReference type="PROSITE" id="PS51379">
    <property type="entry name" value="4FE4S_FER_2"/>
    <property type="match status" value="1"/>
</dbReference>
<evidence type="ECO:0000256" key="6">
    <source>
        <dbReference type="ARBA" id="ARBA00023014"/>
    </source>
</evidence>
<evidence type="ECO:0000256" key="1">
    <source>
        <dbReference type="ARBA" id="ARBA00007097"/>
    </source>
</evidence>
<sequence>MREPSITVDHFTSKQLLELDACTRCSECMEWCPVYQEIREGTIKPEGEELSEEEKWAYSPKYRIQTLRKWINDSYGLRARLFGPKEIPRPQLERYAEQSYVGCTTCGICRTVCESGIDTINLWEATRANLVDRGLGPYGKQKAFPDLLANYENVFAANQKDRLCWLPSDIEVRDEAEVAYFVGCTAAYRMQKVAVASVRVLDELGIPFTLLGEEEQCCVSVLFRTGQVEHAAKYVKKNIHALKKRGVKKVVYACAGCVRTSALDWPRIWGGKLPFEVLTFAEYLEQLLAEGYDFDFKKPLNLKVTYHDPCHSGRHLGVYDAPRNIIQMLPGVELVEMERTRELQRCCGAGGGIKAGVPELALAIARRRVQDALDTGAEMVLSTCPFCRRNIKDGIKDMGASIGMEDVMVLVAEAMGLDTEVPENPYTSKQM</sequence>
<dbReference type="Pfam" id="PF02754">
    <property type="entry name" value="CCG"/>
    <property type="match status" value="2"/>
</dbReference>
<dbReference type="GO" id="GO:0051539">
    <property type="term" value="F:4 iron, 4 sulfur cluster binding"/>
    <property type="evidence" value="ECO:0007669"/>
    <property type="project" value="UniProtKB-KW"/>
</dbReference>
<evidence type="ECO:0000256" key="4">
    <source>
        <dbReference type="ARBA" id="ARBA00023002"/>
    </source>
</evidence>
<dbReference type="PANTHER" id="PTHR43255">
    <property type="entry name" value="IRON-SULFUR-BINDING OXIDOREDUCTASE FADF-RELATED-RELATED"/>
    <property type="match status" value="1"/>
</dbReference>
<organism evidence="8 9">
    <name type="scientific">Methermicoccus shengliensis</name>
    <dbReference type="NCBI Taxonomy" id="660064"/>
    <lineage>
        <taxon>Archaea</taxon>
        <taxon>Methanobacteriati</taxon>
        <taxon>Methanobacteriota</taxon>
        <taxon>Stenosarchaea group</taxon>
        <taxon>Methanomicrobia</taxon>
        <taxon>Methanosarcinales</taxon>
        <taxon>Methermicoccaceae</taxon>
        <taxon>Methermicoccus</taxon>
    </lineage>
</organism>
<proteinExistence type="inferred from homology"/>